<gene>
    <name evidence="1" type="ORF">GCM10010347_11660</name>
</gene>
<evidence type="ECO:0000313" key="2">
    <source>
        <dbReference type="Proteomes" id="UP000642673"/>
    </source>
</evidence>
<accession>A0ABQ3ET67</accession>
<keyword evidence="2" id="KW-1185">Reference proteome</keyword>
<comment type="caution">
    <text evidence="1">The sequence shown here is derived from an EMBL/GenBank/DDBJ whole genome shotgun (WGS) entry which is preliminary data.</text>
</comment>
<protein>
    <submittedName>
        <fullName evidence="1">Uncharacterized protein</fullName>
    </submittedName>
</protein>
<proteinExistence type="predicted"/>
<name>A0ABQ3ET67_9ACTN</name>
<dbReference type="RefSeq" id="WP_229873389.1">
    <property type="nucleotide sequence ID" value="NZ_BMVP01000002.1"/>
</dbReference>
<organism evidence="1 2">
    <name type="scientific">Streptomyces cirratus</name>
    <dbReference type="NCBI Taxonomy" id="68187"/>
    <lineage>
        <taxon>Bacteria</taxon>
        <taxon>Bacillati</taxon>
        <taxon>Actinomycetota</taxon>
        <taxon>Actinomycetes</taxon>
        <taxon>Kitasatosporales</taxon>
        <taxon>Streptomycetaceae</taxon>
        <taxon>Streptomyces</taxon>
    </lineage>
</organism>
<reference evidence="2" key="1">
    <citation type="journal article" date="2019" name="Int. J. Syst. Evol. Microbiol.">
        <title>The Global Catalogue of Microorganisms (GCM) 10K type strain sequencing project: providing services to taxonomists for standard genome sequencing and annotation.</title>
        <authorList>
            <consortium name="The Broad Institute Genomics Platform"/>
            <consortium name="The Broad Institute Genome Sequencing Center for Infectious Disease"/>
            <person name="Wu L."/>
            <person name="Ma J."/>
        </authorList>
    </citation>
    <scope>NUCLEOTIDE SEQUENCE [LARGE SCALE GENOMIC DNA]</scope>
    <source>
        <strain evidence="2">JCM 4738</strain>
    </source>
</reference>
<sequence>MKITMEWAWTALAHHLPSDPAVWDPSGVAAAVARHQNDLVLVPEQPAPDTAWRAAAFLHTLAVCPALESPMNEFYAAAATRSYLRVAGAKQLPSPEELGDLVEAAKLGRADIGTVAEELRALIREPLPASLRGQGPGRGEDA</sequence>
<dbReference type="EMBL" id="BMVP01000002">
    <property type="protein sequence ID" value="GHB44036.1"/>
    <property type="molecule type" value="Genomic_DNA"/>
</dbReference>
<evidence type="ECO:0000313" key="1">
    <source>
        <dbReference type="EMBL" id="GHB44036.1"/>
    </source>
</evidence>
<dbReference type="Proteomes" id="UP000642673">
    <property type="component" value="Unassembled WGS sequence"/>
</dbReference>